<evidence type="ECO:0000313" key="2">
    <source>
        <dbReference type="EMBL" id="NOU68334.1"/>
    </source>
</evidence>
<evidence type="ECO:0000256" key="1">
    <source>
        <dbReference type="SAM" id="Phobius"/>
    </source>
</evidence>
<accession>A0ABX1XJ73</accession>
<dbReference type="EMBL" id="WHNY01000075">
    <property type="protein sequence ID" value="NOU68334.1"/>
    <property type="molecule type" value="Genomic_DNA"/>
</dbReference>
<feature type="transmembrane region" description="Helical" evidence="1">
    <location>
        <begin position="86"/>
        <end position="103"/>
    </location>
</feature>
<sequence length="141" mass="16436">MSKSVGSIFDESDWDSVSFSKDPIMFESSSGYVHNRFIMSQFFFWVKSTLYNIRTIFRITEFSGVLFLLPCHMALNWVFIHRWIEIVGIHILWVIFLLALLKLDVDYKKTMVSSVQRTFVENDTMGLHSYTGVEEHGFCSG</sequence>
<name>A0ABX1XJ73_9BACL</name>
<keyword evidence="1" id="KW-0472">Membrane</keyword>
<keyword evidence="1" id="KW-1133">Transmembrane helix</keyword>
<comment type="caution">
    <text evidence="2">The sequence shown here is derived from an EMBL/GenBank/DDBJ whole genome shotgun (WGS) entry which is preliminary data.</text>
</comment>
<gene>
    <name evidence="2" type="ORF">GC096_30355</name>
</gene>
<proteinExistence type="predicted"/>
<keyword evidence="1" id="KW-0812">Transmembrane</keyword>
<evidence type="ECO:0000313" key="3">
    <source>
        <dbReference type="Proteomes" id="UP000653578"/>
    </source>
</evidence>
<protein>
    <submittedName>
        <fullName evidence="2">Uncharacterized protein</fullName>
    </submittedName>
</protein>
<reference evidence="2 3" key="1">
    <citation type="submission" date="2019-10" db="EMBL/GenBank/DDBJ databases">
        <title>Description of Paenibacillus humi sp. nov.</title>
        <authorList>
            <person name="Carlier A."/>
            <person name="Qi S."/>
        </authorList>
    </citation>
    <scope>NUCLEOTIDE SEQUENCE [LARGE SCALE GENOMIC DNA]</scope>
    <source>
        <strain evidence="2 3">LMG 31461</strain>
    </source>
</reference>
<organism evidence="2 3">
    <name type="scientific">Paenibacillus plantarum</name>
    <dbReference type="NCBI Taxonomy" id="2654975"/>
    <lineage>
        <taxon>Bacteria</taxon>
        <taxon>Bacillati</taxon>
        <taxon>Bacillota</taxon>
        <taxon>Bacilli</taxon>
        <taxon>Bacillales</taxon>
        <taxon>Paenibacillaceae</taxon>
        <taxon>Paenibacillus</taxon>
    </lineage>
</organism>
<dbReference type="RefSeq" id="WP_171635590.1">
    <property type="nucleotide sequence ID" value="NZ_WHNY01000075.1"/>
</dbReference>
<keyword evidence="3" id="KW-1185">Reference proteome</keyword>
<dbReference type="Proteomes" id="UP000653578">
    <property type="component" value="Unassembled WGS sequence"/>
</dbReference>